<dbReference type="Gene3D" id="3.40.50.300">
    <property type="entry name" value="P-loop containing nucleotide triphosphate hydrolases"/>
    <property type="match status" value="1"/>
</dbReference>
<dbReference type="RefSeq" id="WP_344804919.1">
    <property type="nucleotide sequence ID" value="NZ_BAABBO010000007.1"/>
</dbReference>
<evidence type="ECO:0000256" key="5">
    <source>
        <dbReference type="SAM" id="MobiDB-lite"/>
    </source>
</evidence>
<keyword evidence="3" id="KW-0547">Nucleotide-binding</keyword>
<gene>
    <name evidence="7" type="ORF">GCM10022278_15100</name>
</gene>
<proteinExistence type="inferred from homology"/>
<dbReference type="PANTHER" id="PTHR43776:SF7">
    <property type="entry name" value="D,D-DIPEPTIDE TRANSPORT ATP-BINDING PROTEIN DDPF-RELATED"/>
    <property type="match status" value="1"/>
</dbReference>
<dbReference type="PANTHER" id="PTHR43776">
    <property type="entry name" value="TRANSPORT ATP-BINDING PROTEIN"/>
    <property type="match status" value="1"/>
</dbReference>
<dbReference type="CDD" id="cd03257">
    <property type="entry name" value="ABC_NikE_OppD_transporters"/>
    <property type="match status" value="1"/>
</dbReference>
<keyword evidence="2" id="KW-0813">Transport</keyword>
<evidence type="ECO:0000313" key="7">
    <source>
        <dbReference type="EMBL" id="GAA3957561.1"/>
    </source>
</evidence>
<feature type="compositionally biased region" description="Polar residues" evidence="5">
    <location>
        <begin position="63"/>
        <end position="78"/>
    </location>
</feature>
<organism evidence="7 8">
    <name type="scientific">Allohahella marinimesophila</name>
    <dbReference type="NCBI Taxonomy" id="1054972"/>
    <lineage>
        <taxon>Bacteria</taxon>
        <taxon>Pseudomonadati</taxon>
        <taxon>Pseudomonadota</taxon>
        <taxon>Gammaproteobacteria</taxon>
        <taxon>Oceanospirillales</taxon>
        <taxon>Hahellaceae</taxon>
        <taxon>Allohahella</taxon>
    </lineage>
</organism>
<dbReference type="SUPFAM" id="SSF52540">
    <property type="entry name" value="P-loop containing nucleoside triphosphate hydrolases"/>
    <property type="match status" value="1"/>
</dbReference>
<feature type="region of interest" description="Disordered" evidence="5">
    <location>
        <begin position="61"/>
        <end position="86"/>
    </location>
</feature>
<dbReference type="PIRSF" id="PIRSF037116">
    <property type="entry name" value="CP_lyase_PhnK"/>
    <property type="match status" value="1"/>
</dbReference>
<reference evidence="8" key="1">
    <citation type="journal article" date="2019" name="Int. J. Syst. Evol. Microbiol.">
        <title>The Global Catalogue of Microorganisms (GCM) 10K type strain sequencing project: providing services to taxonomists for standard genome sequencing and annotation.</title>
        <authorList>
            <consortium name="The Broad Institute Genomics Platform"/>
            <consortium name="The Broad Institute Genome Sequencing Center for Infectious Disease"/>
            <person name="Wu L."/>
            <person name="Ma J."/>
        </authorList>
    </citation>
    <scope>NUCLEOTIDE SEQUENCE [LARGE SCALE GENOMIC DNA]</scope>
    <source>
        <strain evidence="8">JCM 17555</strain>
    </source>
</reference>
<dbReference type="InterPro" id="IPR017871">
    <property type="entry name" value="ABC_transporter-like_CS"/>
</dbReference>
<keyword evidence="8" id="KW-1185">Reference proteome</keyword>
<feature type="domain" description="ABC transporter" evidence="6">
    <location>
        <begin position="9"/>
        <end position="259"/>
    </location>
</feature>
<evidence type="ECO:0000313" key="8">
    <source>
        <dbReference type="Proteomes" id="UP001501337"/>
    </source>
</evidence>
<dbReference type="Pfam" id="PF00005">
    <property type="entry name" value="ABC_tran"/>
    <property type="match status" value="1"/>
</dbReference>
<comment type="caution">
    <text evidence="7">The sequence shown here is derived from an EMBL/GenBank/DDBJ whole genome shotgun (WGS) entry which is preliminary data.</text>
</comment>
<name>A0ABP7P0E1_9GAMM</name>
<evidence type="ECO:0000256" key="1">
    <source>
        <dbReference type="ARBA" id="ARBA00005417"/>
    </source>
</evidence>
<dbReference type="PROSITE" id="PS00211">
    <property type="entry name" value="ABC_TRANSPORTER_1"/>
    <property type="match status" value="1"/>
</dbReference>
<dbReference type="InterPro" id="IPR003593">
    <property type="entry name" value="AAA+_ATPase"/>
</dbReference>
<dbReference type="InterPro" id="IPR003439">
    <property type="entry name" value="ABC_transporter-like_ATP-bd"/>
</dbReference>
<dbReference type="InterPro" id="IPR027417">
    <property type="entry name" value="P-loop_NTPase"/>
</dbReference>
<keyword evidence="4 7" id="KW-0067">ATP-binding</keyword>
<dbReference type="InterPro" id="IPR050319">
    <property type="entry name" value="ABC_transp_ATP-bind"/>
</dbReference>
<dbReference type="EMBL" id="BAABBO010000007">
    <property type="protein sequence ID" value="GAA3957561.1"/>
    <property type="molecule type" value="Genomic_DNA"/>
</dbReference>
<evidence type="ECO:0000259" key="6">
    <source>
        <dbReference type="PROSITE" id="PS50893"/>
    </source>
</evidence>
<dbReference type="InterPro" id="IPR012700">
    <property type="entry name" value="PhnK"/>
</dbReference>
<protein>
    <submittedName>
        <fullName evidence="7">ATP-binding cassette domain-containing protein</fullName>
    </submittedName>
</protein>
<evidence type="ECO:0000256" key="2">
    <source>
        <dbReference type="ARBA" id="ARBA00022448"/>
    </source>
</evidence>
<comment type="similarity">
    <text evidence="1">Belongs to the ABC transporter superfamily.</text>
</comment>
<dbReference type="Proteomes" id="UP001501337">
    <property type="component" value="Unassembled WGS sequence"/>
</dbReference>
<dbReference type="SMART" id="SM00382">
    <property type="entry name" value="AAA"/>
    <property type="match status" value="1"/>
</dbReference>
<accession>A0ABP7P0E1</accession>
<sequence>MSDQRPTLIEVRHLRKIFGKTLAVDDVSFDIYPAEILALVGESGSGKTTVGRMISGLEDKSGGTVSLRGSASSSTENAPTAMERLPDRYRKQDFRRYGQRIQMIFQDPLSSLNPFFNAGEVISEALRFAGQKPTLETQLHWLNEAGLQPDHLHRLPHELSGGQRQRLCIARALCMRPEVIVSDESVSALDVSVQAQILALLLRLQDTHALTLIFITHDLNVVRQIASRVLVMRRGQIVESGQADQVFDAPQHEYTKALLAACPIPQI</sequence>
<dbReference type="GO" id="GO:0005524">
    <property type="term" value="F:ATP binding"/>
    <property type="evidence" value="ECO:0007669"/>
    <property type="project" value="UniProtKB-KW"/>
</dbReference>
<dbReference type="PROSITE" id="PS50893">
    <property type="entry name" value="ABC_TRANSPORTER_2"/>
    <property type="match status" value="1"/>
</dbReference>
<evidence type="ECO:0000256" key="4">
    <source>
        <dbReference type="ARBA" id="ARBA00022840"/>
    </source>
</evidence>
<evidence type="ECO:0000256" key="3">
    <source>
        <dbReference type="ARBA" id="ARBA00022741"/>
    </source>
</evidence>